<dbReference type="Proteomes" id="UP000594759">
    <property type="component" value="Chromosome"/>
</dbReference>
<sequence length="171" mass="19886">MSRKIKYSLELKLLLVKQAIKGEGSVRAIAKENQLDHTILDRWVSFYKVYGIEGLRLPARQYDGEFKLKAIQTLRAGGLSLYQACIRFKIPSVSMLSNWQKKYESHGAESLFKSCRGKPKSMNKSDKIPKQGTANAREQELENKYLRAENEYLKKLYALIQKEELEKRKKR</sequence>
<proteinExistence type="inferred from homology"/>
<dbReference type="GO" id="GO:0043565">
    <property type="term" value="F:sequence-specific DNA binding"/>
    <property type="evidence" value="ECO:0007669"/>
    <property type="project" value="InterPro"/>
</dbReference>
<name>A0A7S9L053_9SPHI</name>
<dbReference type="Gene3D" id="1.10.10.10">
    <property type="entry name" value="Winged helix-like DNA-binding domain superfamily/Winged helix DNA-binding domain"/>
    <property type="match status" value="2"/>
</dbReference>
<reference evidence="4 5" key="1">
    <citation type="submission" date="2020-11" db="EMBL/GenBank/DDBJ databases">
        <title>Pedobacter endophytica, an endophytic bacteria isolated form Carex pumila.</title>
        <authorList>
            <person name="Peng Y."/>
            <person name="Jiang L."/>
            <person name="Lee J."/>
        </authorList>
    </citation>
    <scope>NUCLEOTIDE SEQUENCE [LARGE SCALE GENOMIC DNA]</scope>
    <source>
        <strain evidence="4 5">JBR3-12</strain>
    </source>
</reference>
<dbReference type="InterPro" id="IPR036388">
    <property type="entry name" value="WH-like_DNA-bd_sf"/>
</dbReference>
<dbReference type="InterPro" id="IPR002514">
    <property type="entry name" value="Transposase_8"/>
</dbReference>
<evidence type="ECO:0000256" key="2">
    <source>
        <dbReference type="SAM" id="MobiDB-lite"/>
    </source>
</evidence>
<comment type="similarity">
    <text evidence="1">Belongs to the IS150/IS1296 orfA family.</text>
</comment>
<protein>
    <submittedName>
        <fullName evidence="4">Transposase</fullName>
    </submittedName>
</protein>
<feature type="domain" description="Insertion element IS150 protein InsJ-like helix-turn-helix" evidence="3">
    <location>
        <begin position="66"/>
        <end position="120"/>
    </location>
</feature>
<dbReference type="AlphaFoldDB" id="A0A7S9L053"/>
<evidence type="ECO:0000256" key="1">
    <source>
        <dbReference type="ARBA" id="ARBA00038232"/>
    </source>
</evidence>
<keyword evidence="5" id="KW-1185">Reference proteome</keyword>
<dbReference type="Pfam" id="PF13518">
    <property type="entry name" value="HTH_28"/>
    <property type="match status" value="1"/>
</dbReference>
<feature type="region of interest" description="Disordered" evidence="2">
    <location>
        <begin position="116"/>
        <end position="137"/>
    </location>
</feature>
<evidence type="ECO:0000313" key="5">
    <source>
        <dbReference type="Proteomes" id="UP000594759"/>
    </source>
</evidence>
<evidence type="ECO:0000313" key="4">
    <source>
        <dbReference type="EMBL" id="QPH40002.1"/>
    </source>
</evidence>
<dbReference type="GO" id="GO:0006313">
    <property type="term" value="P:DNA transposition"/>
    <property type="evidence" value="ECO:0007669"/>
    <property type="project" value="InterPro"/>
</dbReference>
<dbReference type="RefSeq" id="WP_196099460.1">
    <property type="nucleotide sequence ID" value="NZ_CP064939.1"/>
</dbReference>
<dbReference type="InterPro" id="IPR055247">
    <property type="entry name" value="InsJ-like_HTH"/>
</dbReference>
<dbReference type="InterPro" id="IPR010921">
    <property type="entry name" value="Trp_repressor/repl_initiator"/>
</dbReference>
<dbReference type="KEGG" id="pex:IZT61_01565"/>
<evidence type="ECO:0000259" key="3">
    <source>
        <dbReference type="Pfam" id="PF13518"/>
    </source>
</evidence>
<dbReference type="EMBL" id="CP064939">
    <property type="protein sequence ID" value="QPH40002.1"/>
    <property type="molecule type" value="Genomic_DNA"/>
</dbReference>
<dbReference type="InterPro" id="IPR052057">
    <property type="entry name" value="IS150/IS1296_orfA-like"/>
</dbReference>
<dbReference type="GO" id="GO:0004803">
    <property type="term" value="F:transposase activity"/>
    <property type="evidence" value="ECO:0007669"/>
    <property type="project" value="InterPro"/>
</dbReference>
<dbReference type="PANTHER" id="PTHR33795:SF1">
    <property type="entry name" value="INSERTION ELEMENT IS150 PROTEIN INSJ"/>
    <property type="match status" value="1"/>
</dbReference>
<organism evidence="4 5">
    <name type="scientific">Pedobacter endophyticus</name>
    <dbReference type="NCBI Taxonomy" id="2789740"/>
    <lineage>
        <taxon>Bacteria</taxon>
        <taxon>Pseudomonadati</taxon>
        <taxon>Bacteroidota</taxon>
        <taxon>Sphingobacteriia</taxon>
        <taxon>Sphingobacteriales</taxon>
        <taxon>Sphingobacteriaceae</taxon>
        <taxon>Pedobacter</taxon>
    </lineage>
</organism>
<gene>
    <name evidence="4" type="ORF">IZT61_01565</name>
</gene>
<accession>A0A7S9L053</accession>
<dbReference type="PANTHER" id="PTHR33795">
    <property type="entry name" value="INSERTION ELEMENT IS150 PROTEIN INSJ"/>
    <property type="match status" value="1"/>
</dbReference>
<dbReference type="Pfam" id="PF01527">
    <property type="entry name" value="HTH_Tnp_1"/>
    <property type="match status" value="1"/>
</dbReference>
<dbReference type="SUPFAM" id="SSF48295">
    <property type="entry name" value="TrpR-like"/>
    <property type="match status" value="2"/>
</dbReference>